<dbReference type="InterPro" id="IPR014910">
    <property type="entry name" value="YdhR"/>
</dbReference>
<protein>
    <submittedName>
        <fullName evidence="1">Monooxygenase</fullName>
    </submittedName>
</protein>
<dbReference type="Proteomes" id="UP000290657">
    <property type="component" value="Unassembled WGS sequence"/>
</dbReference>
<dbReference type="AlphaFoldDB" id="A0A4Q0XPC1"/>
<keyword evidence="1" id="KW-0560">Oxidoreductase</keyword>
<dbReference type="PANTHER" id="PTHR39169:SF1">
    <property type="entry name" value="MONOOXYGENASE YDHR-RELATED"/>
    <property type="match status" value="1"/>
</dbReference>
<evidence type="ECO:0000313" key="1">
    <source>
        <dbReference type="EMBL" id="RXJ56464.1"/>
    </source>
</evidence>
<dbReference type="Gene3D" id="3.30.70.100">
    <property type="match status" value="1"/>
</dbReference>
<reference evidence="1 2" key="1">
    <citation type="submission" date="2017-10" db="EMBL/GenBank/DDBJ databases">
        <title>Genomics of the genus Arcobacter.</title>
        <authorList>
            <person name="Perez-Cataluna A."/>
            <person name="Figueras M.J."/>
        </authorList>
    </citation>
    <scope>NUCLEOTIDE SEQUENCE [LARGE SCALE GENOMIC DNA]</scope>
    <source>
        <strain evidence="1 2">CECT 8987</strain>
    </source>
</reference>
<dbReference type="RefSeq" id="WP_336470502.1">
    <property type="nucleotide sequence ID" value="NZ_PDKN01000005.1"/>
</dbReference>
<name>A0A4Q0XPC1_9BACT</name>
<sequence>MTLLQIDFPHQGPFGQEMVQMMSDLAKDIAQEKGLRYKLWTENEQTKEAGGIYLFDNKEEALNYLDKHTKRLESFGYSNINSKVFDINEDLSRLSKAVF</sequence>
<comment type="caution">
    <text evidence="1">The sequence shown here is derived from an EMBL/GenBank/DDBJ whole genome shotgun (WGS) entry which is preliminary data.</text>
</comment>
<dbReference type="GO" id="GO:0004497">
    <property type="term" value="F:monooxygenase activity"/>
    <property type="evidence" value="ECO:0007669"/>
    <property type="project" value="UniProtKB-KW"/>
</dbReference>
<dbReference type="EMBL" id="PDKN01000005">
    <property type="protein sequence ID" value="RXJ56464.1"/>
    <property type="molecule type" value="Genomic_DNA"/>
</dbReference>
<keyword evidence="2" id="KW-1185">Reference proteome</keyword>
<dbReference type="NCBIfam" id="NF008333">
    <property type="entry name" value="PRK11118.1"/>
    <property type="match status" value="1"/>
</dbReference>
<proteinExistence type="predicted"/>
<dbReference type="Pfam" id="PF08803">
    <property type="entry name" value="ydhR"/>
    <property type="match status" value="1"/>
</dbReference>
<dbReference type="InterPro" id="IPR011008">
    <property type="entry name" value="Dimeric_a/b-barrel"/>
</dbReference>
<dbReference type="SUPFAM" id="SSF54909">
    <property type="entry name" value="Dimeric alpha+beta barrel"/>
    <property type="match status" value="1"/>
</dbReference>
<accession>A0A4Q0XPC1</accession>
<keyword evidence="1" id="KW-0503">Monooxygenase</keyword>
<evidence type="ECO:0000313" key="2">
    <source>
        <dbReference type="Proteomes" id="UP000290657"/>
    </source>
</evidence>
<dbReference type="PANTHER" id="PTHR39169">
    <property type="match status" value="1"/>
</dbReference>
<gene>
    <name evidence="1" type="ORF">CRV04_08600</name>
</gene>
<organism evidence="1 2">
    <name type="scientific">Candidatus Marinarcus aquaticus</name>
    <dbReference type="NCBI Taxonomy" id="2044504"/>
    <lineage>
        <taxon>Bacteria</taxon>
        <taxon>Pseudomonadati</taxon>
        <taxon>Campylobacterota</taxon>
        <taxon>Epsilonproteobacteria</taxon>
        <taxon>Campylobacterales</taxon>
        <taxon>Arcobacteraceae</taxon>
        <taxon>Candidatus Marinarcus</taxon>
    </lineage>
</organism>